<feature type="binding site" evidence="15">
    <location>
        <position position="199"/>
    </location>
    <ligand>
        <name>NADP(+)</name>
        <dbReference type="ChEBI" id="CHEBI:58349"/>
    </ligand>
</feature>
<comment type="similarity">
    <text evidence="5 13">In the C-terminal section; belongs to the HTP reductase family.</text>
</comment>
<proteinExistence type="inferred from homology"/>
<dbReference type="SUPFAM" id="SSF53927">
    <property type="entry name" value="Cytidine deaminase-like"/>
    <property type="match status" value="1"/>
</dbReference>
<dbReference type="PIRSF" id="PIRSF006769">
    <property type="entry name" value="RibD"/>
    <property type="match status" value="1"/>
</dbReference>
<feature type="binding site" evidence="16">
    <location>
        <position position="87"/>
    </location>
    <ligand>
        <name>Zn(2+)</name>
        <dbReference type="ChEBI" id="CHEBI:29105"/>
        <note>catalytic</note>
    </ligand>
</feature>
<feature type="active site" description="Proton donor" evidence="14">
    <location>
        <position position="55"/>
    </location>
</feature>
<dbReference type="Gene3D" id="3.40.430.10">
    <property type="entry name" value="Dihydrofolate Reductase, subunit A"/>
    <property type="match status" value="1"/>
</dbReference>
<dbReference type="Pfam" id="PF00383">
    <property type="entry name" value="dCMP_cyt_deam_1"/>
    <property type="match status" value="1"/>
</dbReference>
<dbReference type="InterPro" id="IPR002125">
    <property type="entry name" value="CMP_dCMP_dom"/>
</dbReference>
<keyword evidence="11 13" id="KW-0560">Oxidoreductase</keyword>
<evidence type="ECO:0000256" key="16">
    <source>
        <dbReference type="PIRSR" id="PIRSR006769-3"/>
    </source>
</evidence>
<feature type="binding site" evidence="15">
    <location>
        <begin position="293"/>
        <end position="299"/>
    </location>
    <ligand>
        <name>NADP(+)</name>
        <dbReference type="ChEBI" id="CHEBI:58349"/>
    </ligand>
</feature>
<comment type="similarity">
    <text evidence="4 13">In the N-terminal section; belongs to the cytidine and deoxycytidylate deaminase family.</text>
</comment>
<dbReference type="PROSITE" id="PS51747">
    <property type="entry name" value="CYT_DCMP_DEAMINASES_2"/>
    <property type="match status" value="1"/>
</dbReference>
<dbReference type="AlphaFoldDB" id="A0AAI8PAQ4"/>
<dbReference type="FunFam" id="3.40.140.10:FF:000025">
    <property type="entry name" value="Riboflavin biosynthesis protein RibD"/>
    <property type="match status" value="1"/>
</dbReference>
<dbReference type="InterPro" id="IPR024072">
    <property type="entry name" value="DHFR-like_dom_sf"/>
</dbReference>
<comment type="function">
    <text evidence="1 13">Converts 2,5-diamino-6-(ribosylamino)-4(3h)-pyrimidinone 5'-phosphate into 5-amino-6-(ribosylamino)-2,4(1h,3h)-pyrimidinedione 5'-phosphate.</text>
</comment>
<dbReference type="InterPro" id="IPR002734">
    <property type="entry name" value="RibDG_C"/>
</dbReference>
<reference evidence="18 19" key="1">
    <citation type="submission" date="2018-08" db="EMBL/GenBank/DDBJ databases">
        <authorList>
            <person name="Lee Y."/>
            <person name="Kakembo D."/>
        </authorList>
    </citation>
    <scope>NUCLEOTIDE SEQUENCE [LARGE SCALE GENOMIC DNA]</scope>
    <source>
        <strain evidence="18 19">JBCS1880</strain>
    </source>
</reference>
<feature type="domain" description="CMP/dCMP-type deaminase" evidence="17">
    <location>
        <begin position="4"/>
        <end position="126"/>
    </location>
</feature>
<comment type="catalytic activity">
    <reaction evidence="13">
        <text>5-amino-6-(5-phospho-D-ribitylamino)uracil + NADP(+) = 5-amino-6-(5-phospho-D-ribosylamino)uracil + NADPH + H(+)</text>
        <dbReference type="Rhea" id="RHEA:17845"/>
        <dbReference type="ChEBI" id="CHEBI:15378"/>
        <dbReference type="ChEBI" id="CHEBI:57783"/>
        <dbReference type="ChEBI" id="CHEBI:58349"/>
        <dbReference type="ChEBI" id="CHEBI:58421"/>
        <dbReference type="ChEBI" id="CHEBI:58453"/>
        <dbReference type="EC" id="1.1.1.193"/>
    </reaction>
</comment>
<gene>
    <name evidence="18" type="primary">ribD</name>
    <name evidence="18" type="ORF">DZC75_06010</name>
</gene>
<feature type="binding site" evidence="15">
    <location>
        <position position="207"/>
    </location>
    <ligand>
        <name>substrate</name>
    </ligand>
</feature>
<accession>A0AAI8PAQ4</accession>
<dbReference type="InterPro" id="IPR050765">
    <property type="entry name" value="Riboflavin_Biosynth_HTPR"/>
</dbReference>
<dbReference type="InterPro" id="IPR016192">
    <property type="entry name" value="APOBEC/CMP_deaminase_Zn-bd"/>
</dbReference>
<keyword evidence="8 13" id="KW-0378">Hydrolase</keyword>
<evidence type="ECO:0000256" key="13">
    <source>
        <dbReference type="PIRNR" id="PIRNR006769"/>
    </source>
</evidence>
<feature type="binding site" evidence="15">
    <location>
        <position position="291"/>
    </location>
    <ligand>
        <name>substrate</name>
    </ligand>
</feature>
<feature type="binding site" evidence="15">
    <location>
        <position position="187"/>
    </location>
    <ligand>
        <name>substrate</name>
    </ligand>
</feature>
<dbReference type="InterPro" id="IPR011549">
    <property type="entry name" value="RibD_C"/>
</dbReference>
<dbReference type="PANTHER" id="PTHR38011">
    <property type="entry name" value="DIHYDROFOLATE REDUCTASE FAMILY PROTEIN (AFU_ORTHOLOGUE AFUA_8G06820)"/>
    <property type="match status" value="1"/>
</dbReference>
<keyword evidence="19" id="KW-1185">Reference proteome</keyword>
<dbReference type="InterPro" id="IPR004794">
    <property type="entry name" value="Eubact_RibD"/>
</dbReference>
<evidence type="ECO:0000259" key="17">
    <source>
        <dbReference type="PROSITE" id="PS51747"/>
    </source>
</evidence>
<evidence type="ECO:0000256" key="5">
    <source>
        <dbReference type="ARBA" id="ARBA00007417"/>
    </source>
</evidence>
<feature type="binding site" evidence="15">
    <location>
        <position position="210"/>
    </location>
    <ligand>
        <name>substrate</name>
    </ligand>
</feature>
<sequence length="368" mass="38826">MTEHADHRYMQQALDLARRGSFTTRPNPMVGCVIVKDDVVVGEGWHVRAGQAHAEVHALRHAGAKAQGATAYVTLEPCAHHGRTPPCYQALIGAGVARVVVACEDPFHKVAGRGIAGLREAGIDVHVGVLRSQAQALNKGFISSARRGRPWVTLKLGMSLDGRTALADGQSQWITGAAARADVHRLRREHCAILTGIGTVLADDPALTVRLDDPQAFVPPWRVVLDSALRTPHTAQLVDGAVPTFILHGVTGGQAPRGAEGIQVASQGGRLDLLDCLTALNDRGVHSVLVEAGATLAGALIQEGLVDDLVLYVAPKLLGSAARPLLVGDFASSLTAPPGLRLVTAEAVGEDVKINWRSLRSESECFAP</sequence>
<keyword evidence="9 13" id="KW-0862">Zinc</keyword>
<evidence type="ECO:0000256" key="11">
    <source>
        <dbReference type="ARBA" id="ARBA00023002"/>
    </source>
</evidence>
<evidence type="ECO:0000256" key="3">
    <source>
        <dbReference type="ARBA" id="ARBA00004910"/>
    </source>
</evidence>
<evidence type="ECO:0000256" key="2">
    <source>
        <dbReference type="ARBA" id="ARBA00004882"/>
    </source>
</evidence>
<keyword evidence="12" id="KW-0511">Multifunctional enzyme</keyword>
<dbReference type="EMBL" id="CP031641">
    <property type="protein sequence ID" value="AXO87602.1"/>
    <property type="molecule type" value="Genomic_DNA"/>
</dbReference>
<organism evidence="18 19">
    <name type="scientific">Pseudomonas parafulva</name>
    <dbReference type="NCBI Taxonomy" id="157782"/>
    <lineage>
        <taxon>Bacteria</taxon>
        <taxon>Pseudomonadati</taxon>
        <taxon>Pseudomonadota</taxon>
        <taxon>Gammaproteobacteria</taxon>
        <taxon>Pseudomonadales</taxon>
        <taxon>Pseudomonadaceae</taxon>
        <taxon>Pseudomonas</taxon>
    </lineage>
</organism>
<dbReference type="Proteomes" id="UP000258127">
    <property type="component" value="Chromosome"/>
</dbReference>
<evidence type="ECO:0000256" key="10">
    <source>
        <dbReference type="ARBA" id="ARBA00022857"/>
    </source>
</evidence>
<evidence type="ECO:0000256" key="9">
    <source>
        <dbReference type="ARBA" id="ARBA00022833"/>
    </source>
</evidence>
<protein>
    <recommendedName>
        <fullName evidence="13">Riboflavin biosynthesis protein RibD</fullName>
    </recommendedName>
    <domain>
        <recommendedName>
            <fullName evidence="13">Diaminohydroxyphosphoribosylaminopyrimidine deaminase</fullName>
            <shortName evidence="13">DRAP deaminase</shortName>
            <ecNumber evidence="13">3.5.4.26</ecNumber>
        </recommendedName>
        <alternativeName>
            <fullName evidence="13">Riboflavin-specific deaminase</fullName>
        </alternativeName>
    </domain>
    <domain>
        <recommendedName>
            <fullName evidence="13">5-amino-6-(5-phosphoribosylamino)uracil reductase</fullName>
            <ecNumber evidence="13">1.1.1.193</ecNumber>
        </recommendedName>
        <alternativeName>
            <fullName evidence="13">HTP reductase</fullName>
        </alternativeName>
    </domain>
</protein>
<keyword evidence="7 13" id="KW-0479">Metal-binding</keyword>
<evidence type="ECO:0000256" key="7">
    <source>
        <dbReference type="ARBA" id="ARBA00022723"/>
    </source>
</evidence>
<name>A0AAI8PAQ4_9PSED</name>
<dbReference type="Pfam" id="PF01872">
    <property type="entry name" value="RibD_C"/>
    <property type="match status" value="1"/>
</dbReference>
<evidence type="ECO:0000256" key="4">
    <source>
        <dbReference type="ARBA" id="ARBA00005259"/>
    </source>
</evidence>
<evidence type="ECO:0000313" key="18">
    <source>
        <dbReference type="EMBL" id="AXO87602.1"/>
    </source>
</evidence>
<evidence type="ECO:0000256" key="8">
    <source>
        <dbReference type="ARBA" id="ARBA00022801"/>
    </source>
</evidence>
<comment type="pathway">
    <text evidence="3 13">Cofactor biosynthesis; riboflavin biosynthesis; 5-amino-6-(D-ribitylamino)uracil from GTP: step 3/4.</text>
</comment>
<comment type="pathway">
    <text evidence="2 13">Cofactor biosynthesis; riboflavin biosynthesis; 5-amino-6-(D-ribitylamino)uracil from GTP: step 2/4.</text>
</comment>
<dbReference type="InterPro" id="IPR016193">
    <property type="entry name" value="Cytidine_deaminase-like"/>
</dbReference>
<dbReference type="GO" id="GO:0008270">
    <property type="term" value="F:zinc ion binding"/>
    <property type="evidence" value="ECO:0007669"/>
    <property type="project" value="InterPro"/>
</dbReference>
<dbReference type="GO" id="GO:0008835">
    <property type="term" value="F:diaminohydroxyphosphoribosylaminopyrimidine deaminase activity"/>
    <property type="evidence" value="ECO:0007669"/>
    <property type="project" value="UniProtKB-EC"/>
</dbReference>
<comment type="catalytic activity">
    <reaction evidence="13">
        <text>2,5-diamino-6-hydroxy-4-(5-phosphoribosylamino)-pyrimidine + H2O + H(+) = 5-amino-6-(5-phospho-D-ribosylamino)uracil + NH4(+)</text>
        <dbReference type="Rhea" id="RHEA:21868"/>
        <dbReference type="ChEBI" id="CHEBI:15377"/>
        <dbReference type="ChEBI" id="CHEBI:15378"/>
        <dbReference type="ChEBI" id="CHEBI:28938"/>
        <dbReference type="ChEBI" id="CHEBI:58453"/>
        <dbReference type="ChEBI" id="CHEBI:58614"/>
        <dbReference type="EC" id="3.5.4.26"/>
    </reaction>
</comment>
<evidence type="ECO:0000256" key="12">
    <source>
        <dbReference type="ARBA" id="ARBA00023268"/>
    </source>
</evidence>
<feature type="binding site" evidence="16">
    <location>
        <position position="78"/>
    </location>
    <ligand>
        <name>Zn(2+)</name>
        <dbReference type="ChEBI" id="CHEBI:29105"/>
        <note>catalytic</note>
    </ligand>
</feature>
<dbReference type="Gene3D" id="3.40.140.10">
    <property type="entry name" value="Cytidine Deaminase, domain 2"/>
    <property type="match status" value="1"/>
</dbReference>
<dbReference type="EC" id="3.5.4.26" evidence="13"/>
<dbReference type="SUPFAM" id="SSF53597">
    <property type="entry name" value="Dihydrofolate reductase-like"/>
    <property type="match status" value="1"/>
</dbReference>
<feature type="binding site" evidence="15">
    <location>
        <position position="173"/>
    </location>
    <ligand>
        <name>NADP(+)</name>
        <dbReference type="ChEBI" id="CHEBI:58349"/>
    </ligand>
</feature>
<dbReference type="EC" id="1.1.1.193" evidence="13"/>
<feature type="binding site" evidence="15">
    <location>
        <position position="171"/>
    </location>
    <ligand>
        <name>substrate</name>
    </ligand>
</feature>
<feature type="binding site" evidence="15">
    <location>
        <position position="203"/>
    </location>
    <ligand>
        <name>substrate</name>
    </ligand>
</feature>
<dbReference type="PANTHER" id="PTHR38011:SF7">
    <property type="entry name" value="2,5-DIAMINO-6-RIBOSYLAMINO-4(3H)-PYRIMIDINONE 5'-PHOSPHATE REDUCTASE"/>
    <property type="match status" value="1"/>
</dbReference>
<feature type="binding site" evidence="15">
    <location>
        <position position="157"/>
    </location>
    <ligand>
        <name>NADP(+)</name>
        <dbReference type="ChEBI" id="CHEBI:58349"/>
    </ligand>
</feature>
<dbReference type="PROSITE" id="PS00903">
    <property type="entry name" value="CYT_DCMP_DEAMINASES_1"/>
    <property type="match status" value="1"/>
</dbReference>
<dbReference type="RefSeq" id="WP_116887787.1">
    <property type="nucleotide sequence ID" value="NZ_CP031641.1"/>
</dbReference>
<keyword evidence="6 13" id="KW-0686">Riboflavin biosynthesis</keyword>
<comment type="cofactor">
    <cofactor evidence="13 16">
        <name>Zn(2+)</name>
        <dbReference type="ChEBI" id="CHEBI:29105"/>
    </cofactor>
    <text evidence="13 16">Binds 1 zinc ion.</text>
</comment>
<evidence type="ECO:0000313" key="19">
    <source>
        <dbReference type="Proteomes" id="UP000258127"/>
    </source>
</evidence>
<feature type="binding site" evidence="15">
    <location>
        <position position="227"/>
    </location>
    <ligand>
        <name>NADP(+)</name>
        <dbReference type="ChEBI" id="CHEBI:58349"/>
    </ligand>
</feature>
<dbReference type="CDD" id="cd01284">
    <property type="entry name" value="Riboflavin_deaminase-reductase"/>
    <property type="match status" value="1"/>
</dbReference>
<keyword evidence="10 13" id="KW-0521">NADP</keyword>
<evidence type="ECO:0000256" key="1">
    <source>
        <dbReference type="ARBA" id="ARBA00002151"/>
    </source>
</evidence>
<dbReference type="NCBIfam" id="TIGR00227">
    <property type="entry name" value="ribD_Cterm"/>
    <property type="match status" value="1"/>
</dbReference>
<dbReference type="GO" id="GO:0050661">
    <property type="term" value="F:NADP binding"/>
    <property type="evidence" value="ECO:0007669"/>
    <property type="project" value="InterPro"/>
</dbReference>
<evidence type="ECO:0000256" key="15">
    <source>
        <dbReference type="PIRSR" id="PIRSR006769-2"/>
    </source>
</evidence>
<dbReference type="GO" id="GO:0008703">
    <property type="term" value="F:5-amino-6-(5-phosphoribosylamino)uracil reductase activity"/>
    <property type="evidence" value="ECO:0007669"/>
    <property type="project" value="UniProtKB-EC"/>
</dbReference>
<feature type="binding site" evidence="16">
    <location>
        <position position="53"/>
    </location>
    <ligand>
        <name>Zn(2+)</name>
        <dbReference type="ChEBI" id="CHEBI:29105"/>
        <note>catalytic</note>
    </ligand>
</feature>
<dbReference type="GO" id="GO:0009231">
    <property type="term" value="P:riboflavin biosynthetic process"/>
    <property type="evidence" value="ECO:0007669"/>
    <property type="project" value="UniProtKB-KW"/>
</dbReference>
<evidence type="ECO:0000256" key="6">
    <source>
        <dbReference type="ARBA" id="ARBA00022619"/>
    </source>
</evidence>
<dbReference type="NCBIfam" id="TIGR00326">
    <property type="entry name" value="eubact_ribD"/>
    <property type="match status" value="1"/>
</dbReference>
<evidence type="ECO:0000256" key="14">
    <source>
        <dbReference type="PIRSR" id="PIRSR006769-1"/>
    </source>
</evidence>